<feature type="domain" description="Nephrocystin 3-like N-terminal" evidence="2">
    <location>
        <begin position="96"/>
        <end position="230"/>
    </location>
</feature>
<feature type="domain" description="DUF7791" evidence="3">
    <location>
        <begin position="396"/>
        <end position="519"/>
    </location>
</feature>
<dbReference type="PANTHER" id="PTHR10039:SF5">
    <property type="entry name" value="NACHT DOMAIN-CONTAINING PROTEIN"/>
    <property type="match status" value="1"/>
</dbReference>
<dbReference type="InParanoid" id="A0A1J7IB95"/>
<evidence type="ECO:0000259" key="3">
    <source>
        <dbReference type="Pfam" id="PF25053"/>
    </source>
</evidence>
<dbReference type="Gene3D" id="3.40.50.300">
    <property type="entry name" value="P-loop containing nucleotide triphosphate hydrolases"/>
    <property type="match status" value="1"/>
</dbReference>
<keyword evidence="1" id="KW-0677">Repeat</keyword>
<evidence type="ECO:0000313" key="4">
    <source>
        <dbReference type="EMBL" id="OIW24734.1"/>
    </source>
</evidence>
<evidence type="ECO:0000256" key="1">
    <source>
        <dbReference type="ARBA" id="ARBA00022737"/>
    </source>
</evidence>
<organism evidence="4 5">
    <name type="scientific">Coniochaeta ligniaria NRRL 30616</name>
    <dbReference type="NCBI Taxonomy" id="1408157"/>
    <lineage>
        <taxon>Eukaryota</taxon>
        <taxon>Fungi</taxon>
        <taxon>Dikarya</taxon>
        <taxon>Ascomycota</taxon>
        <taxon>Pezizomycotina</taxon>
        <taxon>Sordariomycetes</taxon>
        <taxon>Sordariomycetidae</taxon>
        <taxon>Coniochaetales</taxon>
        <taxon>Coniochaetaceae</taxon>
        <taxon>Coniochaeta</taxon>
    </lineage>
</organism>
<dbReference type="Pfam" id="PF25053">
    <property type="entry name" value="DUF7791"/>
    <property type="match status" value="1"/>
</dbReference>
<dbReference type="EMBL" id="KV875103">
    <property type="protein sequence ID" value="OIW24734.1"/>
    <property type="molecule type" value="Genomic_DNA"/>
</dbReference>
<dbReference type="InterPro" id="IPR027417">
    <property type="entry name" value="P-loop_NTPase"/>
</dbReference>
<gene>
    <name evidence="4" type="ORF">CONLIGDRAFT_584296</name>
</gene>
<feature type="non-terminal residue" evidence="4">
    <location>
        <position position="1"/>
    </location>
</feature>
<dbReference type="InterPro" id="IPR056884">
    <property type="entry name" value="NPHP3-like_N"/>
</dbReference>
<dbReference type="Pfam" id="PF24883">
    <property type="entry name" value="NPHP3_N"/>
    <property type="match status" value="1"/>
</dbReference>
<dbReference type="AlphaFoldDB" id="A0A1J7IB95"/>
<name>A0A1J7IB95_9PEZI</name>
<evidence type="ECO:0008006" key="6">
    <source>
        <dbReference type="Google" id="ProtNLM"/>
    </source>
</evidence>
<dbReference type="PANTHER" id="PTHR10039">
    <property type="entry name" value="AMELOGENIN"/>
    <property type="match status" value="1"/>
</dbReference>
<accession>A0A1J7IB95</accession>
<dbReference type="InterPro" id="IPR056693">
    <property type="entry name" value="DUF7791"/>
</dbReference>
<sequence length="553" mass="62933">YDGFNVRHSSIKANHMDMARFSTRADIGYQRVLGHIQELARLAEDERNEQEILTALGYANVESEDDNIGNAYLDTFSWIWDEATEDSQPSPSPSPKWLLSHQTAFWISGKAGCGKSTLMKYLYRHPTTKDLLLRWAGQKRLILAGFFIFERGSKLQKSREGMLRSILYQILSRDRDLISVAFDKYFGTTMESTNAGLMSYGTLRKAFEAVLDHLEGCKICIFIDGLDEYRVVDGLDRYKDEDFDLSFDSSNLQEQLWGRSAWVADGHKEVIDLFRRLKNWKDFKLCLSSRELPLFEQAFWSTPRLRLHELTKEDIKTYCEGRLEEEAPTLPDRIALSNAIVSKSSGVFLWVRLVIDMLIEGNANGDSPTELWSTLNSLPDELGGRHGLYARMMANIRPDHREESSRMFALTLRAVNPLDPVMLSFALDSTMTPEVPQHPISPRTVQELQPECDRLKARLKSRSAGLLEAEQKVQFMHLTAKEFISRPDIQEMVKKWLTTVLDETDLNIALLSGCVRRLKCCKEAIPEVANSHGAQGGTLDDGNNVCFPVEGFI</sequence>
<dbReference type="Proteomes" id="UP000182658">
    <property type="component" value="Unassembled WGS sequence"/>
</dbReference>
<evidence type="ECO:0000259" key="2">
    <source>
        <dbReference type="Pfam" id="PF24883"/>
    </source>
</evidence>
<keyword evidence="5" id="KW-1185">Reference proteome</keyword>
<dbReference type="OrthoDB" id="5086500at2759"/>
<reference evidence="4 5" key="1">
    <citation type="submission" date="2016-10" db="EMBL/GenBank/DDBJ databases">
        <title>Draft genome sequence of Coniochaeta ligniaria NRRL30616, a lignocellulolytic fungus for bioabatement of inhibitors in plant biomass hydrolysates.</title>
        <authorList>
            <consortium name="DOE Joint Genome Institute"/>
            <person name="Jimenez D.J."/>
            <person name="Hector R.E."/>
            <person name="Riley R."/>
            <person name="Sun H."/>
            <person name="Grigoriev I.V."/>
            <person name="Van Elsas J.D."/>
            <person name="Nichols N.N."/>
        </authorList>
    </citation>
    <scope>NUCLEOTIDE SEQUENCE [LARGE SCALE GENOMIC DNA]</scope>
    <source>
        <strain evidence="4 5">NRRL 30616</strain>
    </source>
</reference>
<protein>
    <recommendedName>
        <fullName evidence="6">NACHT domain-containing protein</fullName>
    </recommendedName>
</protein>
<dbReference type="SUPFAM" id="SSF52540">
    <property type="entry name" value="P-loop containing nucleoside triphosphate hydrolases"/>
    <property type="match status" value="1"/>
</dbReference>
<proteinExistence type="predicted"/>
<evidence type="ECO:0000313" key="5">
    <source>
        <dbReference type="Proteomes" id="UP000182658"/>
    </source>
</evidence>